<keyword evidence="6" id="KW-0560">Oxidoreductase</keyword>
<name>A0A9P4MUW8_9PLEO</name>
<comment type="caution">
    <text evidence="10">The sequence shown here is derived from an EMBL/GenBank/DDBJ whole genome shotgun (WGS) entry which is preliminary data.</text>
</comment>
<reference evidence="10" key="1">
    <citation type="journal article" date="2020" name="Stud. Mycol.">
        <title>101 Dothideomycetes genomes: a test case for predicting lifestyles and emergence of pathogens.</title>
        <authorList>
            <person name="Haridas S."/>
            <person name="Albert R."/>
            <person name="Binder M."/>
            <person name="Bloem J."/>
            <person name="Labutti K."/>
            <person name="Salamov A."/>
            <person name="Andreopoulos B."/>
            <person name="Baker S."/>
            <person name="Barry K."/>
            <person name="Bills G."/>
            <person name="Bluhm B."/>
            <person name="Cannon C."/>
            <person name="Castanera R."/>
            <person name="Culley D."/>
            <person name="Daum C."/>
            <person name="Ezra D."/>
            <person name="Gonzalez J."/>
            <person name="Henrissat B."/>
            <person name="Kuo A."/>
            <person name="Liang C."/>
            <person name="Lipzen A."/>
            <person name="Lutzoni F."/>
            <person name="Magnuson J."/>
            <person name="Mondo S."/>
            <person name="Nolan M."/>
            <person name="Ohm R."/>
            <person name="Pangilinan J."/>
            <person name="Park H.-J."/>
            <person name="Ramirez L."/>
            <person name="Alfaro M."/>
            <person name="Sun H."/>
            <person name="Tritt A."/>
            <person name="Yoshinaga Y."/>
            <person name="Zwiers L.-H."/>
            <person name="Turgeon B."/>
            <person name="Goodwin S."/>
            <person name="Spatafora J."/>
            <person name="Crous P."/>
            <person name="Grigoriev I."/>
        </authorList>
    </citation>
    <scope>NUCLEOTIDE SEQUENCE</scope>
    <source>
        <strain evidence="10">ATCC 74209</strain>
    </source>
</reference>
<evidence type="ECO:0000256" key="4">
    <source>
        <dbReference type="ARBA" id="ARBA00022729"/>
    </source>
</evidence>
<dbReference type="SUPFAM" id="SSF51905">
    <property type="entry name" value="FAD/NAD(P)-binding domain"/>
    <property type="match status" value="1"/>
</dbReference>
<dbReference type="InterPro" id="IPR036188">
    <property type="entry name" value="FAD/NAD-bd_sf"/>
</dbReference>
<keyword evidence="7" id="KW-0325">Glycoprotein</keyword>
<evidence type="ECO:0000256" key="7">
    <source>
        <dbReference type="ARBA" id="ARBA00023180"/>
    </source>
</evidence>
<dbReference type="Pfam" id="PF13450">
    <property type="entry name" value="NAD_binding_8"/>
    <property type="match status" value="1"/>
</dbReference>
<dbReference type="PANTHER" id="PTHR15944">
    <property type="entry name" value="FARNESYLCYSTEINE LYASE"/>
    <property type="match status" value="1"/>
</dbReference>
<feature type="signal peptide" evidence="8">
    <location>
        <begin position="1"/>
        <end position="18"/>
    </location>
</feature>
<dbReference type="EMBL" id="ML993884">
    <property type="protein sequence ID" value="KAF2204096.1"/>
    <property type="molecule type" value="Genomic_DNA"/>
</dbReference>
<dbReference type="PANTHER" id="PTHR15944:SF0">
    <property type="entry name" value="PRENYLCYSTEINE LYASE DOMAIN-CONTAINING PROTEIN"/>
    <property type="match status" value="1"/>
</dbReference>
<keyword evidence="5" id="KW-0274">FAD</keyword>
<evidence type="ECO:0000256" key="8">
    <source>
        <dbReference type="SAM" id="SignalP"/>
    </source>
</evidence>
<dbReference type="OrthoDB" id="437369at2759"/>
<dbReference type="Pfam" id="PF07156">
    <property type="entry name" value="Prenylcys_lyase"/>
    <property type="match status" value="1"/>
</dbReference>
<gene>
    <name evidence="10" type="ORF">GQ43DRAFT_453984</name>
</gene>
<evidence type="ECO:0000259" key="9">
    <source>
        <dbReference type="Pfam" id="PF07156"/>
    </source>
</evidence>
<sequence length="536" mass="59111">MQLSMVLAVALSLPLARASHGQHSLLDKFQGSEQNIRRVAVIGAGAGGSSTAYHLRQYVDSAGINTNITIFERAPYIGGRTTTVNAWSDPKTPIELGGSIFVSVNYILNSAVKEFNLSLSSKENVPKVDNAAELGIWNGNEIILQIEADVSWWEKAKLLWRYGLAPIKTNRLMKSVVGKFLEMYEEPIFPFHDLNYAAYKLGLTAITAATGQQYLEENGIGEKFAKEVIQASTRVNYAQNLPLIHGLETMVCMATDGAMSVEGGNFQIFSQMVKNSGAKVLLNTTVEKITKQPDGTYILTAGALTKTFDEIVLAGPLQFSSLTINPAPKHVPDQIPYVNLHVTLFASPHKLSPEAFNLAPGQSAPQFILTTLPPDANPGADPNGVGKPGFFSISVVGQGANPHSNPPNRKEYIYKIFSPEHINATFLSKYLGKEVSKNLEEDGIDGDGTVSWIYRKLWHSYPYAYPRVTFEKIRLDDGLWYTGGIESLISTMETSALMGKNVAKLLVNEWISAQVEETEDEKIYEDAMFRVRRRRE</sequence>
<evidence type="ECO:0000256" key="5">
    <source>
        <dbReference type="ARBA" id="ARBA00022827"/>
    </source>
</evidence>
<dbReference type="InterPro" id="IPR010795">
    <property type="entry name" value="Prenylcys_lyase"/>
</dbReference>
<feature type="domain" description="Prenylcysteine lyase" evidence="9">
    <location>
        <begin position="147"/>
        <end position="517"/>
    </location>
</feature>
<dbReference type="GO" id="GO:0030328">
    <property type="term" value="P:prenylcysteine catabolic process"/>
    <property type="evidence" value="ECO:0007669"/>
    <property type="project" value="InterPro"/>
</dbReference>
<feature type="chain" id="PRO_5040167516" evidence="8">
    <location>
        <begin position="19"/>
        <end position="536"/>
    </location>
</feature>
<accession>A0A9P4MUW8</accession>
<protein>
    <submittedName>
        <fullName evidence="10">Prenylcysteine oxidase</fullName>
    </submittedName>
</protein>
<dbReference type="GO" id="GO:0001735">
    <property type="term" value="F:prenylcysteine oxidase activity"/>
    <property type="evidence" value="ECO:0007669"/>
    <property type="project" value="InterPro"/>
</dbReference>
<keyword evidence="11" id="KW-1185">Reference proteome</keyword>
<evidence type="ECO:0000256" key="6">
    <source>
        <dbReference type="ARBA" id="ARBA00023002"/>
    </source>
</evidence>
<dbReference type="AlphaFoldDB" id="A0A9P4MUW8"/>
<evidence type="ECO:0000256" key="2">
    <source>
        <dbReference type="ARBA" id="ARBA00009967"/>
    </source>
</evidence>
<evidence type="ECO:0000313" key="11">
    <source>
        <dbReference type="Proteomes" id="UP000799536"/>
    </source>
</evidence>
<keyword evidence="3" id="KW-0285">Flavoprotein</keyword>
<proteinExistence type="inferred from homology"/>
<evidence type="ECO:0000256" key="3">
    <source>
        <dbReference type="ARBA" id="ARBA00022630"/>
    </source>
</evidence>
<dbReference type="PIRSF" id="PIRSF036292">
    <property type="entry name" value="Prenylcysteine_oxidase"/>
    <property type="match status" value="1"/>
</dbReference>
<dbReference type="Proteomes" id="UP000799536">
    <property type="component" value="Unassembled WGS sequence"/>
</dbReference>
<evidence type="ECO:0000256" key="1">
    <source>
        <dbReference type="ARBA" id="ARBA00001974"/>
    </source>
</evidence>
<dbReference type="InterPro" id="IPR017046">
    <property type="entry name" value="Prenylcysteine_Oxase1"/>
</dbReference>
<comment type="cofactor">
    <cofactor evidence="1">
        <name>FAD</name>
        <dbReference type="ChEBI" id="CHEBI:57692"/>
    </cofactor>
</comment>
<dbReference type="Gene3D" id="3.50.50.60">
    <property type="entry name" value="FAD/NAD(P)-binding domain"/>
    <property type="match status" value="1"/>
</dbReference>
<evidence type="ECO:0000313" key="10">
    <source>
        <dbReference type="EMBL" id="KAF2204096.1"/>
    </source>
</evidence>
<comment type="similarity">
    <text evidence="2">Belongs to the prenylcysteine oxidase family.</text>
</comment>
<organism evidence="10 11">
    <name type="scientific">Delitschia confertaspora ATCC 74209</name>
    <dbReference type="NCBI Taxonomy" id="1513339"/>
    <lineage>
        <taxon>Eukaryota</taxon>
        <taxon>Fungi</taxon>
        <taxon>Dikarya</taxon>
        <taxon>Ascomycota</taxon>
        <taxon>Pezizomycotina</taxon>
        <taxon>Dothideomycetes</taxon>
        <taxon>Pleosporomycetidae</taxon>
        <taxon>Pleosporales</taxon>
        <taxon>Delitschiaceae</taxon>
        <taxon>Delitschia</taxon>
    </lineage>
</organism>
<dbReference type="GO" id="GO:0030327">
    <property type="term" value="P:prenylated protein catabolic process"/>
    <property type="evidence" value="ECO:0007669"/>
    <property type="project" value="TreeGrafter"/>
</dbReference>
<keyword evidence="4 8" id="KW-0732">Signal</keyword>